<evidence type="ECO:0000313" key="17">
    <source>
        <dbReference type="Ensembl" id="ENSPSIP00000018291.1"/>
    </source>
</evidence>
<dbReference type="PROSITE" id="PS50221">
    <property type="entry name" value="GAIN_B"/>
    <property type="match status" value="1"/>
</dbReference>
<reference evidence="17" key="4">
    <citation type="submission" date="2025-09" db="UniProtKB">
        <authorList>
            <consortium name="Ensembl"/>
        </authorList>
    </citation>
    <scope>IDENTIFICATION</scope>
</reference>
<dbReference type="GO" id="GO:0004930">
    <property type="term" value="F:G protein-coupled receptor activity"/>
    <property type="evidence" value="ECO:0007669"/>
    <property type="project" value="UniProtKB-KW"/>
</dbReference>
<dbReference type="SMART" id="SM00181">
    <property type="entry name" value="EGF"/>
    <property type="match status" value="4"/>
</dbReference>
<organism evidence="17 18">
    <name type="scientific">Pelodiscus sinensis</name>
    <name type="common">Chinese softshell turtle</name>
    <name type="synonym">Trionyx sinensis</name>
    <dbReference type="NCBI Taxonomy" id="13735"/>
    <lineage>
        <taxon>Eukaryota</taxon>
        <taxon>Metazoa</taxon>
        <taxon>Chordata</taxon>
        <taxon>Craniata</taxon>
        <taxon>Vertebrata</taxon>
        <taxon>Euteleostomi</taxon>
        <taxon>Archelosauria</taxon>
        <taxon>Testudinata</taxon>
        <taxon>Testudines</taxon>
        <taxon>Cryptodira</taxon>
        <taxon>Trionychia</taxon>
        <taxon>Trionychidae</taxon>
        <taxon>Pelodiscus</taxon>
    </lineage>
</organism>
<reference evidence="18" key="1">
    <citation type="submission" date="2011-10" db="EMBL/GenBank/DDBJ databases">
        <authorList>
            <consortium name="Soft-shell Turtle Genome Consortium"/>
        </authorList>
    </citation>
    <scope>NUCLEOTIDE SEQUENCE [LARGE SCALE GENOMIC DNA]</scope>
    <source>
        <strain evidence="18">Daiwa-1</strain>
    </source>
</reference>
<feature type="domain" description="EGF-like" evidence="15">
    <location>
        <begin position="146"/>
        <end position="184"/>
    </location>
</feature>
<dbReference type="FunFam" id="2.10.25.10:FF:000038">
    <property type="entry name" value="Fibrillin 2"/>
    <property type="match status" value="1"/>
</dbReference>
<keyword evidence="5" id="KW-0732">Signal</keyword>
<reference evidence="18" key="2">
    <citation type="journal article" date="2013" name="Nat. Genet.">
        <title>The draft genomes of soft-shell turtle and green sea turtle yield insights into the development and evolution of the turtle-specific body plan.</title>
        <authorList>
            <person name="Wang Z."/>
            <person name="Pascual-Anaya J."/>
            <person name="Zadissa A."/>
            <person name="Li W."/>
            <person name="Niimura Y."/>
            <person name="Huang Z."/>
            <person name="Li C."/>
            <person name="White S."/>
            <person name="Xiong Z."/>
            <person name="Fang D."/>
            <person name="Wang B."/>
            <person name="Ming Y."/>
            <person name="Chen Y."/>
            <person name="Zheng Y."/>
            <person name="Kuraku S."/>
            <person name="Pignatelli M."/>
            <person name="Herrero J."/>
            <person name="Beal K."/>
            <person name="Nozawa M."/>
            <person name="Li Q."/>
            <person name="Wang J."/>
            <person name="Zhang H."/>
            <person name="Yu L."/>
            <person name="Shigenobu S."/>
            <person name="Wang J."/>
            <person name="Liu J."/>
            <person name="Flicek P."/>
            <person name="Searle S."/>
            <person name="Wang J."/>
            <person name="Kuratani S."/>
            <person name="Yin Y."/>
            <person name="Aken B."/>
            <person name="Zhang G."/>
            <person name="Irie N."/>
        </authorList>
    </citation>
    <scope>NUCLEOTIDE SEQUENCE [LARGE SCALE GENOMIC DNA]</scope>
    <source>
        <strain evidence="18">Daiwa-1</strain>
    </source>
</reference>
<dbReference type="CDD" id="cd00054">
    <property type="entry name" value="EGF_CA"/>
    <property type="match status" value="4"/>
</dbReference>
<dbReference type="EMBL" id="AGCU01098693">
    <property type="status" value="NOT_ANNOTATED_CDS"/>
    <property type="molecule type" value="Genomic_DNA"/>
</dbReference>
<evidence type="ECO:0000256" key="4">
    <source>
        <dbReference type="ARBA" id="ARBA00022692"/>
    </source>
</evidence>
<keyword evidence="18" id="KW-1185">Reference proteome</keyword>
<evidence type="ECO:0000256" key="8">
    <source>
        <dbReference type="ARBA" id="ARBA00023040"/>
    </source>
</evidence>
<comment type="subcellular location">
    <subcellularLocation>
        <location evidence="1">Cell membrane</location>
        <topology evidence="1">Multi-pass membrane protein</topology>
    </subcellularLocation>
</comment>
<evidence type="ECO:0000256" key="5">
    <source>
        <dbReference type="ARBA" id="ARBA00022729"/>
    </source>
</evidence>
<dbReference type="InterPro" id="IPR001881">
    <property type="entry name" value="EGF-like_Ca-bd_dom"/>
</dbReference>
<dbReference type="Pfam" id="PF01825">
    <property type="entry name" value="GPS"/>
    <property type="match status" value="1"/>
</dbReference>
<dbReference type="AlphaFoldDB" id="K7GDD0"/>
<evidence type="ECO:0000256" key="10">
    <source>
        <dbReference type="ARBA" id="ARBA00023157"/>
    </source>
</evidence>
<dbReference type="InterPro" id="IPR000152">
    <property type="entry name" value="EGF-type_Asp/Asn_hydroxyl_site"/>
</dbReference>
<feature type="domain" description="GAIN-B" evidence="16">
    <location>
        <begin position="405"/>
        <end position="566"/>
    </location>
</feature>
<dbReference type="SUPFAM" id="SSF57196">
    <property type="entry name" value="EGF/Laminin"/>
    <property type="match status" value="4"/>
</dbReference>
<dbReference type="InterPro" id="IPR000203">
    <property type="entry name" value="GPS"/>
</dbReference>
<evidence type="ECO:0000256" key="14">
    <source>
        <dbReference type="PROSITE-ProRule" id="PRU00076"/>
    </source>
</evidence>
<dbReference type="Gene3D" id="2.60.220.50">
    <property type="match status" value="1"/>
</dbReference>
<protein>
    <recommendedName>
        <fullName evidence="19">Adhesion G protein-coupled receptor E1</fullName>
    </recommendedName>
</protein>
<feature type="domain" description="EGF-like" evidence="15">
    <location>
        <begin position="244"/>
        <end position="282"/>
    </location>
</feature>
<dbReference type="InterPro" id="IPR000742">
    <property type="entry name" value="EGF"/>
</dbReference>
<dbReference type="PROSITE" id="PS00010">
    <property type="entry name" value="ASX_HYDROXYL"/>
    <property type="match status" value="4"/>
</dbReference>
<dbReference type="PROSITE" id="PS01187">
    <property type="entry name" value="EGF_CA"/>
    <property type="match status" value="1"/>
</dbReference>
<dbReference type="FunFam" id="2.10.25.10:FF:000017">
    <property type="entry name" value="latent-transforming growth factor beta-binding protein 4 isoform X1"/>
    <property type="match status" value="1"/>
</dbReference>
<evidence type="ECO:0000256" key="9">
    <source>
        <dbReference type="ARBA" id="ARBA00023136"/>
    </source>
</evidence>
<dbReference type="GO" id="GO:0005509">
    <property type="term" value="F:calcium ion binding"/>
    <property type="evidence" value="ECO:0007669"/>
    <property type="project" value="InterPro"/>
</dbReference>
<keyword evidence="2" id="KW-1003">Cell membrane</keyword>
<accession>K7GDD0</accession>
<keyword evidence="13" id="KW-0807">Transducer</keyword>
<keyword evidence="4" id="KW-0812">Transmembrane</keyword>
<dbReference type="SMART" id="SM00303">
    <property type="entry name" value="GPS"/>
    <property type="match status" value="1"/>
</dbReference>
<dbReference type="HOGENOM" id="CLU_481989_0_0_1"/>
<name>K7GDD0_PELSI</name>
<dbReference type="PRINTS" id="PR01128">
    <property type="entry name" value="EMR1HORMONER"/>
</dbReference>
<evidence type="ECO:0000256" key="2">
    <source>
        <dbReference type="ARBA" id="ARBA00022475"/>
    </source>
</evidence>
<evidence type="ECO:0000259" key="15">
    <source>
        <dbReference type="PROSITE" id="PS50026"/>
    </source>
</evidence>
<dbReference type="InterPro" id="IPR057244">
    <property type="entry name" value="GAIN_B"/>
</dbReference>
<proteinExistence type="predicted"/>
<evidence type="ECO:0000256" key="11">
    <source>
        <dbReference type="ARBA" id="ARBA00023170"/>
    </source>
</evidence>
<evidence type="ECO:0000256" key="6">
    <source>
        <dbReference type="ARBA" id="ARBA00022737"/>
    </source>
</evidence>
<dbReference type="Proteomes" id="UP000007267">
    <property type="component" value="Unassembled WGS sequence"/>
</dbReference>
<feature type="domain" description="EGF-like" evidence="15">
    <location>
        <begin position="14"/>
        <end position="52"/>
    </location>
</feature>
<dbReference type="InterPro" id="IPR001740">
    <property type="entry name" value="GPCR_2_EMR1-like_rcpt"/>
</dbReference>
<evidence type="ECO:0000313" key="18">
    <source>
        <dbReference type="Proteomes" id="UP000007267"/>
    </source>
</evidence>
<evidence type="ECO:0000256" key="1">
    <source>
        <dbReference type="ARBA" id="ARBA00004651"/>
    </source>
</evidence>
<dbReference type="SMART" id="SM00179">
    <property type="entry name" value="EGF_CA"/>
    <property type="match status" value="4"/>
</dbReference>
<evidence type="ECO:0000256" key="12">
    <source>
        <dbReference type="ARBA" id="ARBA00023180"/>
    </source>
</evidence>
<dbReference type="InterPro" id="IPR018097">
    <property type="entry name" value="EGF_Ca-bd_CS"/>
</dbReference>
<keyword evidence="6" id="KW-0677">Repeat</keyword>
<keyword evidence="11" id="KW-0675">Receptor</keyword>
<dbReference type="GO" id="GO:0007189">
    <property type="term" value="P:adenylate cyclase-activating G protein-coupled receptor signaling pathway"/>
    <property type="evidence" value="ECO:0007669"/>
    <property type="project" value="TreeGrafter"/>
</dbReference>
<dbReference type="InterPro" id="IPR049883">
    <property type="entry name" value="NOTCH1_EGF-like"/>
</dbReference>
<dbReference type="GeneTree" id="ENSGT00940000161354"/>
<keyword evidence="12" id="KW-0325">Glycoprotein</keyword>
<dbReference type="eggNOG" id="KOG4193">
    <property type="taxonomic scope" value="Eukaryota"/>
</dbReference>
<dbReference type="InterPro" id="IPR046338">
    <property type="entry name" value="GAIN_dom_sf"/>
</dbReference>
<keyword evidence="9" id="KW-0472">Membrane</keyword>
<dbReference type="PANTHER" id="PTHR12011">
    <property type="entry name" value="ADHESION G-PROTEIN COUPLED RECEPTOR"/>
    <property type="match status" value="1"/>
</dbReference>
<feature type="domain" description="EGF-like" evidence="15">
    <location>
        <begin position="192"/>
        <end position="230"/>
    </location>
</feature>
<dbReference type="PROSITE" id="PS50026">
    <property type="entry name" value="EGF_3"/>
    <property type="match status" value="4"/>
</dbReference>
<reference evidence="17" key="3">
    <citation type="submission" date="2025-08" db="UniProtKB">
        <authorList>
            <consortium name="Ensembl"/>
        </authorList>
    </citation>
    <scope>IDENTIFICATION</scope>
</reference>
<dbReference type="Gene3D" id="2.10.25.10">
    <property type="entry name" value="Laminin"/>
    <property type="match status" value="4"/>
</dbReference>
<dbReference type="PANTHER" id="PTHR12011:SF449">
    <property type="entry name" value="ADHESION G PROTEIN-COUPLED RECEPTOR E1"/>
    <property type="match status" value="1"/>
</dbReference>
<evidence type="ECO:0000256" key="7">
    <source>
        <dbReference type="ARBA" id="ARBA00022989"/>
    </source>
</evidence>
<evidence type="ECO:0008006" key="19">
    <source>
        <dbReference type="Google" id="ProtNLM"/>
    </source>
</evidence>
<evidence type="ECO:0000259" key="16">
    <source>
        <dbReference type="PROSITE" id="PS50221"/>
    </source>
</evidence>
<evidence type="ECO:0000256" key="13">
    <source>
        <dbReference type="ARBA" id="ARBA00023224"/>
    </source>
</evidence>
<dbReference type="EMBL" id="AGCU01098692">
    <property type="status" value="NOT_ANNOTATED_CDS"/>
    <property type="molecule type" value="Genomic_DNA"/>
</dbReference>
<evidence type="ECO:0000256" key="3">
    <source>
        <dbReference type="ARBA" id="ARBA00022536"/>
    </source>
</evidence>
<sequence length="566" mass="60036">GPLNDYGCVCSCPGINECSQVPQPCGPNALCIDTARGFTCMCEPGYRSSKGDSWLPRSVAPLDCSGESQWEAEGVLPAGLSCPQTVMEGLPAHTSPLAQLCVRCPPGPAHCPVPNTHRDGLCRAGSSPSMKARGPAITGKEIWGENIDECSQDPSPCGPDSICTNTLGSYTCRCRAGYLPPRQPGAPFSCTEINECSQVPQPCGPNALCIDTARGFTCMCEPGYRSSKGDSWLPRSVAPLDCSDIDECSRDPSPCGPDSICSNTPGSYTCRCQSGYLPPSQPGAPFSCTEVTSKCRAHFLGENDLIEGCQAGAPSCHPAQAAYCTLLKSTFRALAEPCEEKNSAVCLEKAAGGFASILKQTSSWSNLSTEQLSILATIILHNVERIVMDVVTNPTENGNLTLRTEQLDVQTKVISDGCSREDSVVSLGAKGEIMEIGCKTVQGSTAKGAAGVVFASYVGMETIMNGSFFQDQKAASSHAIRMISRVVSAWLTSQTKTNFTDPVNYTFQHIMPHNPSEKPTCVSWETTAQNGSWSPAGCRVLRSNATHTTCSCDHVSSLAVLMAWGE</sequence>
<keyword evidence="3 14" id="KW-0245">EGF-like domain</keyword>
<comment type="caution">
    <text evidence="14">Lacks conserved residue(s) required for the propagation of feature annotation.</text>
</comment>
<dbReference type="Ensembl" id="ENSPSIT00000018377.1">
    <property type="protein sequence ID" value="ENSPSIP00000018291.1"/>
    <property type="gene ID" value="ENSPSIG00000016221.1"/>
</dbReference>
<keyword evidence="8" id="KW-0297">G-protein coupled receptor</keyword>
<keyword evidence="7" id="KW-1133">Transmembrane helix</keyword>
<keyword evidence="10" id="KW-1015">Disulfide bond</keyword>
<dbReference type="Pfam" id="PF07645">
    <property type="entry name" value="EGF_CA"/>
    <property type="match status" value="4"/>
</dbReference>
<dbReference type="GO" id="GO:0005886">
    <property type="term" value="C:plasma membrane"/>
    <property type="evidence" value="ECO:0007669"/>
    <property type="project" value="UniProtKB-SubCell"/>
</dbReference>